<keyword evidence="1" id="KW-0472">Membrane</keyword>
<dbReference type="EMBL" id="QMFY01000012">
    <property type="protein sequence ID" value="RAV99268.1"/>
    <property type="molecule type" value="Genomic_DNA"/>
</dbReference>
<proteinExistence type="predicted"/>
<dbReference type="Proteomes" id="UP000251889">
    <property type="component" value="Unassembled WGS sequence"/>
</dbReference>
<name>A0A364XXT7_9BACT</name>
<dbReference type="OrthoDB" id="1356856at2"/>
<sequence length="119" mass="13812">MTIKNSMLYFMILVILGMIVMLLSVKPSNSLCKKHEDLFHSEIKSGMVIEKFIDTLNHATETVVLVDGNKKYILLLIPDSNNKDFEKIRVRDKITKVPNSFQFTLNDSYKFTFDIQCDF</sequence>
<gene>
    <name evidence="2" type="ORF">DQQ10_20460</name>
</gene>
<keyword evidence="1" id="KW-0812">Transmembrane</keyword>
<feature type="transmembrane region" description="Helical" evidence="1">
    <location>
        <begin position="6"/>
        <end position="25"/>
    </location>
</feature>
<keyword evidence="3" id="KW-1185">Reference proteome</keyword>
<organism evidence="2 3">
    <name type="scientific">Pseudochryseolinea flava</name>
    <dbReference type="NCBI Taxonomy" id="2059302"/>
    <lineage>
        <taxon>Bacteria</taxon>
        <taxon>Pseudomonadati</taxon>
        <taxon>Bacteroidota</taxon>
        <taxon>Cytophagia</taxon>
        <taxon>Cytophagales</taxon>
        <taxon>Fulvivirgaceae</taxon>
        <taxon>Pseudochryseolinea</taxon>
    </lineage>
</organism>
<reference evidence="2 3" key="1">
    <citation type="submission" date="2018-06" db="EMBL/GenBank/DDBJ databases">
        <title>Chryseolinea flavus sp. nov., a member of the phylum Bacteroidetes isolated from soil.</title>
        <authorList>
            <person name="Li Y."/>
            <person name="Wang J."/>
        </authorList>
    </citation>
    <scope>NUCLEOTIDE SEQUENCE [LARGE SCALE GENOMIC DNA]</scope>
    <source>
        <strain evidence="2 3">SDU1-6</strain>
    </source>
</reference>
<protein>
    <submittedName>
        <fullName evidence="2">Uncharacterized protein</fullName>
    </submittedName>
</protein>
<dbReference type="AlphaFoldDB" id="A0A364XXT7"/>
<evidence type="ECO:0000256" key="1">
    <source>
        <dbReference type="SAM" id="Phobius"/>
    </source>
</evidence>
<evidence type="ECO:0000313" key="2">
    <source>
        <dbReference type="EMBL" id="RAV99268.1"/>
    </source>
</evidence>
<keyword evidence="1" id="KW-1133">Transmembrane helix</keyword>
<accession>A0A364XXT7</accession>
<comment type="caution">
    <text evidence="2">The sequence shown here is derived from an EMBL/GenBank/DDBJ whole genome shotgun (WGS) entry which is preliminary data.</text>
</comment>
<evidence type="ECO:0000313" key="3">
    <source>
        <dbReference type="Proteomes" id="UP000251889"/>
    </source>
</evidence>
<dbReference type="RefSeq" id="WP_112748782.1">
    <property type="nucleotide sequence ID" value="NZ_QMFY01000012.1"/>
</dbReference>